<dbReference type="AlphaFoldDB" id="A0A8D8ZYZ6"/>
<evidence type="ECO:0000256" key="1">
    <source>
        <dbReference type="SAM" id="MobiDB-lite"/>
    </source>
</evidence>
<organism evidence="2">
    <name type="scientific">Cacopsylla melanoneura</name>
    <dbReference type="NCBI Taxonomy" id="428564"/>
    <lineage>
        <taxon>Eukaryota</taxon>
        <taxon>Metazoa</taxon>
        <taxon>Ecdysozoa</taxon>
        <taxon>Arthropoda</taxon>
        <taxon>Hexapoda</taxon>
        <taxon>Insecta</taxon>
        <taxon>Pterygota</taxon>
        <taxon>Neoptera</taxon>
        <taxon>Paraneoptera</taxon>
        <taxon>Hemiptera</taxon>
        <taxon>Sternorrhyncha</taxon>
        <taxon>Psylloidea</taxon>
        <taxon>Psyllidae</taxon>
        <taxon>Psyllinae</taxon>
        <taxon>Cacopsylla</taxon>
    </lineage>
</organism>
<sequence length="133" mass="15525">MDRRRSSILQKIGIRADKDGSDGTSYLDDEMEKVFAMPDRDKFQLFRIDSSHDSPVDPNAGNRYDGTDIQYRKKTYPHMRHPIKSLHNRSMKKHSPKSHKSGPENEFGLLCCRKLDRKGENRLLQARTRIVRP</sequence>
<evidence type="ECO:0000313" key="2">
    <source>
        <dbReference type="EMBL" id="CAG6755776.1"/>
    </source>
</evidence>
<proteinExistence type="predicted"/>
<dbReference type="EMBL" id="HBUF01542991">
    <property type="protein sequence ID" value="CAG6755776.1"/>
    <property type="molecule type" value="Transcribed_RNA"/>
</dbReference>
<feature type="region of interest" description="Disordered" evidence="1">
    <location>
        <begin position="75"/>
        <end position="106"/>
    </location>
</feature>
<dbReference type="EMBL" id="HBUF01542984">
    <property type="protein sequence ID" value="CAG6755759.1"/>
    <property type="molecule type" value="Transcribed_RNA"/>
</dbReference>
<reference evidence="2" key="1">
    <citation type="submission" date="2021-05" db="EMBL/GenBank/DDBJ databases">
        <authorList>
            <person name="Alioto T."/>
            <person name="Alioto T."/>
            <person name="Gomez Garrido J."/>
        </authorList>
    </citation>
    <scope>NUCLEOTIDE SEQUENCE</scope>
</reference>
<dbReference type="EMBL" id="HBUF01542989">
    <property type="protein sequence ID" value="CAG6755770.1"/>
    <property type="molecule type" value="Transcribed_RNA"/>
</dbReference>
<protein>
    <submittedName>
        <fullName evidence="2">Uncharacterized protein</fullName>
    </submittedName>
</protein>
<feature type="compositionally biased region" description="Basic residues" evidence="1">
    <location>
        <begin position="75"/>
        <end position="100"/>
    </location>
</feature>
<dbReference type="EMBL" id="HBUF01542990">
    <property type="protein sequence ID" value="CAG6755773.1"/>
    <property type="molecule type" value="Transcribed_RNA"/>
</dbReference>
<name>A0A8D8ZYZ6_9HEMI</name>
<accession>A0A8D8ZYZ6</accession>